<dbReference type="Proteomes" id="UP000053024">
    <property type="component" value="Unassembled WGS sequence"/>
</dbReference>
<dbReference type="AlphaFoldDB" id="A0A101SVS2"/>
<reference evidence="1 2" key="1">
    <citation type="submission" date="2015-10" db="EMBL/GenBank/DDBJ databases">
        <title>Draft genome sequence of Streptomyces bungoensis DSM 41781, type strain for the species Streptomyces bungoensis.</title>
        <authorList>
            <person name="Ruckert C."/>
            <person name="Winkler A."/>
            <person name="Kalinowski J."/>
            <person name="Kampfer P."/>
            <person name="Glaeser S."/>
        </authorList>
    </citation>
    <scope>NUCLEOTIDE SEQUENCE [LARGE SCALE GENOMIC DNA]</scope>
    <source>
        <strain evidence="1 2">DSM 41781</strain>
    </source>
</reference>
<accession>A0A101SVS2</accession>
<name>A0A101SVS2_9ACTN</name>
<dbReference type="STRING" id="285568.AQJ66_25370"/>
<proteinExistence type="predicted"/>
<protein>
    <submittedName>
        <fullName evidence="1">Uncharacterized protein</fullName>
    </submittedName>
</protein>
<comment type="caution">
    <text evidence="1">The sequence shown here is derived from an EMBL/GenBank/DDBJ whole genome shotgun (WGS) entry which is preliminary data.</text>
</comment>
<gene>
    <name evidence="1" type="ORF">AQJ66_25370</name>
</gene>
<evidence type="ECO:0000313" key="1">
    <source>
        <dbReference type="EMBL" id="KUN81002.1"/>
    </source>
</evidence>
<dbReference type="EMBL" id="LMWX01000045">
    <property type="protein sequence ID" value="KUN81002.1"/>
    <property type="molecule type" value="Genomic_DNA"/>
</dbReference>
<keyword evidence="2" id="KW-1185">Reference proteome</keyword>
<organism evidence="1 2">
    <name type="scientific">Streptomyces bungoensis</name>
    <dbReference type="NCBI Taxonomy" id="285568"/>
    <lineage>
        <taxon>Bacteria</taxon>
        <taxon>Bacillati</taxon>
        <taxon>Actinomycetota</taxon>
        <taxon>Actinomycetes</taxon>
        <taxon>Kitasatosporales</taxon>
        <taxon>Streptomycetaceae</taxon>
        <taxon>Streptomyces</taxon>
    </lineage>
</organism>
<sequence length="135" mass="14359">MPQVNVVAFKTACHAVARSIRGTVGQVTPAGVTPSFHTALITASGMRSTVLCHEVLPVVAFVASPPEAGDPLADFASPPAWADAFELGGFRPLGVGELSMPLASTDTSELAEAELEQVRHWCPRTVGELMFNWWD</sequence>
<evidence type="ECO:0000313" key="2">
    <source>
        <dbReference type="Proteomes" id="UP000053024"/>
    </source>
</evidence>